<dbReference type="NCBIfam" id="NF003683">
    <property type="entry name" value="PRK05305.2-3"/>
    <property type="match status" value="1"/>
</dbReference>
<dbReference type="RefSeq" id="WP_190127575.1">
    <property type="nucleotide sequence ID" value="NZ_BNBD01000001.1"/>
</dbReference>
<evidence type="ECO:0000256" key="8">
    <source>
        <dbReference type="ARBA" id="ARBA00023239"/>
    </source>
</evidence>
<dbReference type="GO" id="GO:0005886">
    <property type="term" value="C:plasma membrane"/>
    <property type="evidence" value="ECO:0007669"/>
    <property type="project" value="UniProtKB-SubCell"/>
</dbReference>
<comment type="catalytic activity">
    <reaction evidence="11">
        <text>a 1,2-diacyl-sn-glycero-3-phospho-L-serine + H(+) = a 1,2-diacyl-sn-glycero-3-phosphoethanolamine + CO2</text>
        <dbReference type="Rhea" id="RHEA:20828"/>
        <dbReference type="ChEBI" id="CHEBI:15378"/>
        <dbReference type="ChEBI" id="CHEBI:16526"/>
        <dbReference type="ChEBI" id="CHEBI:57262"/>
        <dbReference type="ChEBI" id="CHEBI:64612"/>
        <dbReference type="EC" id="4.1.1.65"/>
    </reaction>
</comment>
<comment type="PTM">
    <text evidence="11">Is synthesized initially as an inactive proenzyme. Formation of the active enzyme involves a self-maturation process in which the active site pyruvoyl group is generated from an internal serine residue via an autocatalytic post-translational modification. Two non-identical subunits are generated from the proenzyme in this reaction, and the pyruvate is formed at the N-terminus of the alpha chain, which is derived from the carboxyl end of the proenzyme. The post-translation cleavage follows an unusual pathway, termed non-hydrolytic serinolysis, in which the side chain hydroxyl group of the serine supplies its oxygen atom to form the C-terminus of the beta chain, while the remainder of the serine residue undergoes an oxidative deamination to produce ammonia and the pyruvoyl prosthetic group on the alpha chain.</text>
</comment>
<evidence type="ECO:0000256" key="9">
    <source>
        <dbReference type="ARBA" id="ARBA00023264"/>
    </source>
</evidence>
<dbReference type="NCBIfam" id="NF003685">
    <property type="entry name" value="PRK05305.2-5"/>
    <property type="match status" value="1"/>
</dbReference>
<feature type="chain" id="PRO_5038197537" description="Phosphatidylserine decarboxylase alpha chain" evidence="11">
    <location>
        <begin position="189"/>
        <end position="219"/>
    </location>
</feature>
<keyword evidence="13" id="KW-1185">Reference proteome</keyword>
<name>A0A919AV21_9ACTN</name>
<dbReference type="GO" id="GO:0006646">
    <property type="term" value="P:phosphatidylethanolamine biosynthetic process"/>
    <property type="evidence" value="ECO:0007669"/>
    <property type="project" value="UniProtKB-UniRule"/>
</dbReference>
<keyword evidence="7 11" id="KW-0594">Phospholipid biosynthesis</keyword>
<evidence type="ECO:0000256" key="7">
    <source>
        <dbReference type="ARBA" id="ARBA00023209"/>
    </source>
</evidence>
<keyword evidence="10 11" id="KW-0670">Pyruvate</keyword>
<protein>
    <recommendedName>
        <fullName evidence="11">Phosphatidylserine decarboxylase proenzyme</fullName>
        <ecNumber evidence="11">4.1.1.65</ecNumber>
    </recommendedName>
    <component>
        <recommendedName>
            <fullName evidence="11">Phosphatidylserine decarboxylase alpha chain</fullName>
        </recommendedName>
    </component>
    <component>
        <recommendedName>
            <fullName evidence="11">Phosphatidylserine decarboxylase beta chain</fullName>
        </recommendedName>
    </component>
</protein>
<dbReference type="InterPro" id="IPR003817">
    <property type="entry name" value="PS_Dcarbxylase"/>
</dbReference>
<keyword evidence="8 11" id="KW-0456">Lyase</keyword>
<reference evidence="12" key="2">
    <citation type="submission" date="2020-09" db="EMBL/GenBank/DDBJ databases">
        <authorList>
            <person name="Sun Q."/>
            <person name="Ohkuma M."/>
        </authorList>
    </citation>
    <scope>NUCLEOTIDE SEQUENCE</scope>
    <source>
        <strain evidence="12">JCM 4059</strain>
    </source>
</reference>
<evidence type="ECO:0000256" key="2">
    <source>
        <dbReference type="ARBA" id="ARBA00022516"/>
    </source>
</evidence>
<feature type="chain" id="PRO_5038197536" description="Phosphatidylserine decarboxylase beta chain" evidence="11">
    <location>
        <begin position="1"/>
        <end position="188"/>
    </location>
</feature>
<reference evidence="12" key="1">
    <citation type="journal article" date="2014" name="Int. J. Syst. Evol. Microbiol.">
        <title>Complete genome sequence of Corynebacterium casei LMG S-19264T (=DSM 44701T), isolated from a smear-ripened cheese.</title>
        <authorList>
            <consortium name="US DOE Joint Genome Institute (JGI-PGF)"/>
            <person name="Walter F."/>
            <person name="Albersmeier A."/>
            <person name="Kalinowski J."/>
            <person name="Ruckert C."/>
        </authorList>
    </citation>
    <scope>NUCLEOTIDE SEQUENCE</scope>
    <source>
        <strain evidence="12">JCM 4059</strain>
    </source>
</reference>
<evidence type="ECO:0000313" key="13">
    <source>
        <dbReference type="Proteomes" id="UP000638313"/>
    </source>
</evidence>
<evidence type="ECO:0000256" key="5">
    <source>
        <dbReference type="ARBA" id="ARBA00023136"/>
    </source>
</evidence>
<comment type="pathway">
    <text evidence="11">Phospholipid metabolism; phosphatidylethanolamine biosynthesis; phosphatidylethanolamine from CDP-diacylglycerol: step 2/2.</text>
</comment>
<evidence type="ECO:0000256" key="3">
    <source>
        <dbReference type="ARBA" id="ARBA00022793"/>
    </source>
</evidence>
<evidence type="ECO:0000256" key="10">
    <source>
        <dbReference type="ARBA" id="ARBA00023317"/>
    </source>
</evidence>
<dbReference type="PANTHER" id="PTHR35809:SF1">
    <property type="entry name" value="ARCHAETIDYLSERINE DECARBOXYLASE PROENZYME-RELATED"/>
    <property type="match status" value="1"/>
</dbReference>
<evidence type="ECO:0000256" key="6">
    <source>
        <dbReference type="ARBA" id="ARBA00023145"/>
    </source>
</evidence>
<dbReference type="Proteomes" id="UP000638313">
    <property type="component" value="Unassembled WGS sequence"/>
</dbReference>
<dbReference type="InterPro" id="IPR033175">
    <property type="entry name" value="PSD-A"/>
</dbReference>
<proteinExistence type="inferred from homology"/>
<dbReference type="EC" id="4.1.1.65" evidence="11"/>
<comment type="cofactor">
    <cofactor evidence="11">
        <name>pyruvate</name>
        <dbReference type="ChEBI" id="CHEBI:15361"/>
    </cofactor>
    <text evidence="11">Binds 1 pyruvoyl group covalently per subunit.</text>
</comment>
<dbReference type="EMBL" id="BNBD01000001">
    <property type="protein sequence ID" value="GHF26267.1"/>
    <property type="molecule type" value="Genomic_DNA"/>
</dbReference>
<sequence>MPHSSSSAPRDSLLGVRLARGASPWLLPTVATAAVSLTKARRSGRWAALAVPATALAAGMLWFFRDPEREIAQGRVISPADGVVQSIMPWKDGRTRVAIFMSPLNVHVNRAPMAGTVTSVEHVPGGFVPAFNKESENNERVVWHFDTELGDIEMVQIAGAVARRIVPYITESGTKVEQGDRIGLIRFGSRVDVYLPEGVEVAVEVGQPTTAGVTRLDRD</sequence>
<dbReference type="GO" id="GO:0004609">
    <property type="term" value="F:phosphatidylserine decarboxylase activity"/>
    <property type="evidence" value="ECO:0007669"/>
    <property type="project" value="UniProtKB-UniRule"/>
</dbReference>
<dbReference type="AlphaFoldDB" id="A0A919AV21"/>
<accession>A0A919AV21</accession>
<comment type="subcellular location">
    <subcellularLocation>
        <location evidence="11">Cell membrane</location>
        <topology evidence="11">Peripheral membrane protein</topology>
    </subcellularLocation>
</comment>
<comment type="subunit">
    <text evidence="11">Heterodimer of a large membrane-associated beta subunit and a small pyruvoyl-containing alpha subunit.</text>
</comment>
<keyword evidence="6 11" id="KW-0865">Zymogen</keyword>
<keyword evidence="1 11" id="KW-1003">Cell membrane</keyword>
<comment type="function">
    <text evidence="11">Catalyzes the formation of phosphatidylethanolamine (PtdEtn) from phosphatidylserine (PtdSer).</text>
</comment>
<keyword evidence="4 11" id="KW-0443">Lipid metabolism</keyword>
<keyword evidence="5 11" id="KW-0472">Membrane</keyword>
<evidence type="ECO:0000313" key="12">
    <source>
        <dbReference type="EMBL" id="GHF26267.1"/>
    </source>
</evidence>
<evidence type="ECO:0000256" key="4">
    <source>
        <dbReference type="ARBA" id="ARBA00023098"/>
    </source>
</evidence>
<dbReference type="HAMAP" id="MF_00664">
    <property type="entry name" value="PS_decarb_PSD_A"/>
    <property type="match status" value="1"/>
</dbReference>
<keyword evidence="9 11" id="KW-1208">Phospholipid metabolism</keyword>
<feature type="active site" description="Schiff-base intermediate with substrate; via pyruvic acid" evidence="11">
    <location>
        <position position="189"/>
    </location>
</feature>
<comment type="caution">
    <text evidence="12">The sequence shown here is derived from an EMBL/GenBank/DDBJ whole genome shotgun (WGS) entry which is preliminary data.</text>
</comment>
<dbReference type="PANTHER" id="PTHR35809">
    <property type="entry name" value="ARCHAETIDYLSERINE DECARBOXYLASE PROENZYME-RELATED"/>
    <property type="match status" value="1"/>
</dbReference>
<comment type="similarity">
    <text evidence="11">Belongs to the phosphatidylserine decarboxylase family. PSD-A subfamily.</text>
</comment>
<gene>
    <name evidence="11 12" type="primary">psd</name>
    <name evidence="12" type="ORF">GCM10010218_03830</name>
</gene>
<organism evidence="12 13">
    <name type="scientific">Streptomyces mashuensis</name>
    <dbReference type="NCBI Taxonomy" id="33904"/>
    <lineage>
        <taxon>Bacteria</taxon>
        <taxon>Bacillati</taxon>
        <taxon>Actinomycetota</taxon>
        <taxon>Actinomycetes</taxon>
        <taxon>Kitasatosporales</taxon>
        <taxon>Streptomycetaceae</taxon>
        <taxon>Streptomyces</taxon>
    </lineage>
</organism>
<evidence type="ECO:0000256" key="11">
    <source>
        <dbReference type="HAMAP-Rule" id="MF_00664"/>
    </source>
</evidence>
<feature type="site" description="Cleavage (non-hydrolytic); by autocatalysis" evidence="11">
    <location>
        <begin position="188"/>
        <end position="189"/>
    </location>
</feature>
<evidence type="ECO:0000256" key="1">
    <source>
        <dbReference type="ARBA" id="ARBA00022475"/>
    </source>
</evidence>
<dbReference type="Pfam" id="PF02666">
    <property type="entry name" value="PS_Dcarbxylase"/>
    <property type="match status" value="1"/>
</dbReference>
<keyword evidence="2 11" id="KW-0444">Lipid biosynthesis</keyword>
<feature type="modified residue" description="Pyruvic acid (Ser); by autocatalysis" evidence="11">
    <location>
        <position position="189"/>
    </location>
</feature>
<keyword evidence="3 11" id="KW-0210">Decarboxylase</keyword>